<accession>A0ABU2CFP2</accession>
<dbReference type="SUPFAM" id="SSF53335">
    <property type="entry name" value="S-adenosyl-L-methionine-dependent methyltransferases"/>
    <property type="match status" value="1"/>
</dbReference>
<dbReference type="Pfam" id="PF13489">
    <property type="entry name" value="Methyltransf_23"/>
    <property type="match status" value="1"/>
</dbReference>
<sequence>MRSKNTCLVCGEASAPLFENLVLGRYPVAYFQCQSCGLVQTEHPYWLDEAYGAAISSLDVGMVGRNIFLSHKAAQTIAAVFDPGARFLDYAGGYGLFVRMMRDKGFDFYRQDRYCSNIFAQHLDLKDLEPHARFELVTAFEVFEHLVDPVAEVRQLFDYADSVLFSTVLVPEGEPLQKDWWYLVPETGQHIVFFTVRALELLAQQLGCRFFSNHADLHLLTRRDIADPFAEKKKPISVRVAEKYLRWAMPSDLQGKSLLAQDFEAARQRASQRAAPSERR</sequence>
<dbReference type="EMBL" id="JAVDXT010000006">
    <property type="protein sequence ID" value="MDR7380148.1"/>
    <property type="molecule type" value="Genomic_DNA"/>
</dbReference>
<dbReference type="Gene3D" id="3.40.50.150">
    <property type="entry name" value="Vaccinia Virus protein VP39"/>
    <property type="match status" value="1"/>
</dbReference>
<proteinExistence type="predicted"/>
<dbReference type="Proteomes" id="UP001180487">
    <property type="component" value="Unassembled WGS sequence"/>
</dbReference>
<protein>
    <recommendedName>
        <fullName evidence="3">Methyltransferase type 11</fullName>
    </recommendedName>
</protein>
<evidence type="ECO:0008006" key="3">
    <source>
        <dbReference type="Google" id="ProtNLM"/>
    </source>
</evidence>
<evidence type="ECO:0000313" key="2">
    <source>
        <dbReference type="Proteomes" id="UP001180487"/>
    </source>
</evidence>
<dbReference type="RefSeq" id="WP_310377038.1">
    <property type="nucleotide sequence ID" value="NZ_JAVDXT010000006.1"/>
</dbReference>
<name>A0ABU2CFP2_9BURK</name>
<dbReference type="InterPro" id="IPR029063">
    <property type="entry name" value="SAM-dependent_MTases_sf"/>
</dbReference>
<reference evidence="1 2" key="1">
    <citation type="submission" date="2023-07" db="EMBL/GenBank/DDBJ databases">
        <title>Sorghum-associated microbial communities from plants grown in Nebraska, USA.</title>
        <authorList>
            <person name="Schachtman D."/>
        </authorList>
    </citation>
    <scope>NUCLEOTIDE SEQUENCE [LARGE SCALE GENOMIC DNA]</scope>
    <source>
        <strain evidence="1 2">BE313</strain>
    </source>
</reference>
<gene>
    <name evidence="1" type="ORF">J2X19_004850</name>
</gene>
<organism evidence="1 2">
    <name type="scientific">Rhodoferax ferrireducens</name>
    <dbReference type="NCBI Taxonomy" id="192843"/>
    <lineage>
        <taxon>Bacteria</taxon>
        <taxon>Pseudomonadati</taxon>
        <taxon>Pseudomonadota</taxon>
        <taxon>Betaproteobacteria</taxon>
        <taxon>Burkholderiales</taxon>
        <taxon>Comamonadaceae</taxon>
        <taxon>Rhodoferax</taxon>
    </lineage>
</organism>
<comment type="caution">
    <text evidence="1">The sequence shown here is derived from an EMBL/GenBank/DDBJ whole genome shotgun (WGS) entry which is preliminary data.</text>
</comment>
<evidence type="ECO:0000313" key="1">
    <source>
        <dbReference type="EMBL" id="MDR7380148.1"/>
    </source>
</evidence>
<keyword evidence="2" id="KW-1185">Reference proteome</keyword>